<protein>
    <submittedName>
        <fullName evidence="1">Uncharacterized protein</fullName>
    </submittedName>
</protein>
<sequence length="319" mass="35514">MKRFLGILCCVIAFSSCDDGDLIVETINFDQVTTSSCSANNLLFKMKESEILILNIPKNSFDENATPPDNPKELVINTTNQVVYNFYDGKVATNNVCDLIPPSSPNVETQWKASDGIIEITTVAVKTTVDENNNSTKITGYKNTIVFKNITFTKENGTEQFYKTFSFGDYLQSITPLKLDFKQVLSACPETDDVTRYVYKTSDSDESISLNIDKKLLKNEDTPEGKPRIGNIGIDINKLVYRFYGGFVDNTYFCKDEDPAEPEIKEEWLGAGGTVEVTTVTVGNDFKHTIVLKNVNLEKGNNSFSLGKIYQLGSLTVVP</sequence>
<gene>
    <name evidence="1" type="ORF">C8P67_104422</name>
</gene>
<evidence type="ECO:0000313" key="2">
    <source>
        <dbReference type="Proteomes" id="UP000257136"/>
    </source>
</evidence>
<organism evidence="1 2">
    <name type="scientific">Flavobacterium aquicola</name>
    <dbReference type="NCBI Taxonomy" id="1682742"/>
    <lineage>
        <taxon>Bacteria</taxon>
        <taxon>Pseudomonadati</taxon>
        <taxon>Bacteroidota</taxon>
        <taxon>Flavobacteriia</taxon>
        <taxon>Flavobacteriales</taxon>
        <taxon>Flavobacteriaceae</taxon>
        <taxon>Flavobacterium</taxon>
    </lineage>
</organism>
<dbReference type="EMBL" id="QUNI01000004">
    <property type="protein sequence ID" value="REG99785.1"/>
    <property type="molecule type" value="Genomic_DNA"/>
</dbReference>
<accession>A0A3E0ENX4</accession>
<reference evidence="1 2" key="1">
    <citation type="submission" date="2018-08" db="EMBL/GenBank/DDBJ databases">
        <title>Genomic Encyclopedia of Archaeal and Bacterial Type Strains, Phase II (KMG-II): from individual species to whole genera.</title>
        <authorList>
            <person name="Goeker M."/>
        </authorList>
    </citation>
    <scope>NUCLEOTIDE SEQUENCE [LARGE SCALE GENOMIC DNA]</scope>
    <source>
        <strain evidence="1 2">DSM 100880</strain>
    </source>
</reference>
<keyword evidence="2" id="KW-1185">Reference proteome</keyword>
<dbReference type="Proteomes" id="UP000257136">
    <property type="component" value="Unassembled WGS sequence"/>
</dbReference>
<dbReference type="AlphaFoldDB" id="A0A3E0ENX4"/>
<dbReference type="PROSITE" id="PS51257">
    <property type="entry name" value="PROKAR_LIPOPROTEIN"/>
    <property type="match status" value="1"/>
</dbReference>
<proteinExistence type="predicted"/>
<comment type="caution">
    <text evidence="1">The sequence shown here is derived from an EMBL/GenBank/DDBJ whole genome shotgun (WGS) entry which is preliminary data.</text>
</comment>
<evidence type="ECO:0000313" key="1">
    <source>
        <dbReference type="EMBL" id="REG99785.1"/>
    </source>
</evidence>
<name>A0A3E0ENX4_9FLAO</name>